<dbReference type="HOGENOM" id="CLU_2022726_0_0_9"/>
<geneLocation type="plasmid" evidence="1 2">
    <name>Csp_135p</name>
</geneLocation>
<gene>
    <name evidence="1" type="ORF">Cspa_135p00760</name>
</gene>
<evidence type="ECO:0000313" key="2">
    <source>
        <dbReference type="Proteomes" id="UP000011728"/>
    </source>
</evidence>
<evidence type="ECO:0000313" key="1">
    <source>
        <dbReference type="EMBL" id="AGF59636.1"/>
    </source>
</evidence>
<protein>
    <submittedName>
        <fullName evidence="1">Uncharacterized protein</fullName>
    </submittedName>
</protein>
<accession>M1MYQ3</accession>
<dbReference type="AlphaFoldDB" id="M1MYQ3"/>
<dbReference type="OrthoDB" id="9996255at2"/>
<dbReference type="Proteomes" id="UP000011728">
    <property type="component" value="Plasmid Csp_135p"/>
</dbReference>
<dbReference type="PATRIC" id="fig|931276.5.peg.5962"/>
<organism evidence="1 2">
    <name type="scientific">Clostridium saccharoperbutylacetonicum N1-4(HMT)</name>
    <dbReference type="NCBI Taxonomy" id="931276"/>
    <lineage>
        <taxon>Bacteria</taxon>
        <taxon>Bacillati</taxon>
        <taxon>Bacillota</taxon>
        <taxon>Clostridia</taxon>
        <taxon>Eubacteriales</taxon>
        <taxon>Clostridiaceae</taxon>
        <taxon>Clostridium</taxon>
    </lineage>
</organism>
<sequence length="122" mass="14392">MNKEFIKMQQAAAEKKLVTKIKDNMHKHQTTKEIFEEDKECFTSCPRYNPCPICSKCENKASHLYIKCELCQIPMCTHKYMDRQHMIKRENNTIQVSRETIDKLKAIAAKREQVINNENSAR</sequence>
<dbReference type="RefSeq" id="WP_015395943.1">
    <property type="nucleotide sequence ID" value="NC_020292.1"/>
</dbReference>
<keyword evidence="2" id="KW-1185">Reference proteome</keyword>
<dbReference type="EMBL" id="CP004122">
    <property type="protein sequence ID" value="AGF59636.1"/>
    <property type="molecule type" value="Genomic_DNA"/>
</dbReference>
<keyword evidence="1" id="KW-0614">Plasmid</keyword>
<dbReference type="KEGG" id="csr:Cspa_135p00760"/>
<proteinExistence type="predicted"/>
<name>M1MYQ3_9CLOT</name>
<reference evidence="1 2" key="1">
    <citation type="submission" date="2013-02" db="EMBL/GenBank/DDBJ databases">
        <title>Genome sequence of Clostridium saccharoperbutylacetonicum N1-4(HMT).</title>
        <authorList>
            <person name="Poehlein A."/>
            <person name="Daniel R."/>
        </authorList>
    </citation>
    <scope>NUCLEOTIDE SEQUENCE [LARGE SCALE GENOMIC DNA]</scope>
    <source>
        <strain evidence="2">N1-4(HMT)</strain>
        <plasmid evidence="2">Plasmid Csp_135p</plasmid>
    </source>
</reference>